<dbReference type="Proteomes" id="UP001596058">
    <property type="component" value="Unassembled WGS sequence"/>
</dbReference>
<gene>
    <name evidence="2" type="ORF">ACFPZ3_60530</name>
</gene>
<dbReference type="Gene3D" id="3.10.450.50">
    <property type="match status" value="1"/>
</dbReference>
<sequence length="145" mass="16157">MKATELVDHALKLLLDKDMAAFADLWAEDGAIEFPFAPPGYPPLVEGRAAIREYMRGYPDILDVREIVEQTVHQSVDPEVVIAEFEAAGIVVRTGKPYRLRYIAVITVRDGEIQHYRDYWNPLAAAELMGGSEELNTAFAGDVHA</sequence>
<feature type="domain" description="SnoaL-like" evidence="1">
    <location>
        <begin position="13"/>
        <end position="115"/>
    </location>
</feature>
<dbReference type="EMBL" id="JBHSPA010000108">
    <property type="protein sequence ID" value="MFC5834104.1"/>
    <property type="molecule type" value="Genomic_DNA"/>
</dbReference>
<name>A0ABW1D9P9_9ACTN</name>
<dbReference type="CDD" id="cd00531">
    <property type="entry name" value="NTF2_like"/>
    <property type="match status" value="1"/>
</dbReference>
<dbReference type="InterPro" id="IPR032710">
    <property type="entry name" value="NTF2-like_dom_sf"/>
</dbReference>
<proteinExistence type="predicted"/>
<accession>A0ABW1D9P9</accession>
<dbReference type="InterPro" id="IPR037401">
    <property type="entry name" value="SnoaL-like"/>
</dbReference>
<evidence type="ECO:0000313" key="2">
    <source>
        <dbReference type="EMBL" id="MFC5834104.1"/>
    </source>
</evidence>
<dbReference type="Pfam" id="PF12680">
    <property type="entry name" value="SnoaL_2"/>
    <property type="match status" value="1"/>
</dbReference>
<reference evidence="3" key="1">
    <citation type="journal article" date="2019" name="Int. J. Syst. Evol. Microbiol.">
        <title>The Global Catalogue of Microorganisms (GCM) 10K type strain sequencing project: providing services to taxonomists for standard genome sequencing and annotation.</title>
        <authorList>
            <consortium name="The Broad Institute Genomics Platform"/>
            <consortium name="The Broad Institute Genome Sequencing Center for Infectious Disease"/>
            <person name="Wu L."/>
            <person name="Ma J."/>
        </authorList>
    </citation>
    <scope>NUCLEOTIDE SEQUENCE [LARGE SCALE GENOMIC DNA]</scope>
    <source>
        <strain evidence="3">CCUG 53903</strain>
    </source>
</reference>
<dbReference type="SUPFAM" id="SSF54427">
    <property type="entry name" value="NTF2-like"/>
    <property type="match status" value="1"/>
</dbReference>
<evidence type="ECO:0000313" key="3">
    <source>
        <dbReference type="Proteomes" id="UP001596058"/>
    </source>
</evidence>
<organism evidence="2 3">
    <name type="scientific">Nonomuraea insulae</name>
    <dbReference type="NCBI Taxonomy" id="1616787"/>
    <lineage>
        <taxon>Bacteria</taxon>
        <taxon>Bacillati</taxon>
        <taxon>Actinomycetota</taxon>
        <taxon>Actinomycetes</taxon>
        <taxon>Streptosporangiales</taxon>
        <taxon>Streptosporangiaceae</taxon>
        <taxon>Nonomuraea</taxon>
    </lineage>
</organism>
<comment type="caution">
    <text evidence="2">The sequence shown here is derived from an EMBL/GenBank/DDBJ whole genome shotgun (WGS) entry which is preliminary data.</text>
</comment>
<dbReference type="RefSeq" id="WP_379523517.1">
    <property type="nucleotide sequence ID" value="NZ_JBHSPA010000108.1"/>
</dbReference>
<protein>
    <submittedName>
        <fullName evidence="2">Nuclear transport factor 2 family protein</fullName>
    </submittedName>
</protein>
<evidence type="ECO:0000259" key="1">
    <source>
        <dbReference type="Pfam" id="PF12680"/>
    </source>
</evidence>
<keyword evidence="3" id="KW-1185">Reference proteome</keyword>